<accession>A0A812JU13</accession>
<evidence type="ECO:0000256" key="5">
    <source>
        <dbReference type="ARBA" id="ARBA00023141"/>
    </source>
</evidence>
<evidence type="ECO:0000259" key="6">
    <source>
        <dbReference type="Pfam" id="PF01488"/>
    </source>
</evidence>
<dbReference type="EC" id="1.1.1.25" evidence="1"/>
<evidence type="ECO:0000256" key="1">
    <source>
        <dbReference type="ARBA" id="ARBA00012962"/>
    </source>
</evidence>
<dbReference type="GO" id="GO:0019632">
    <property type="term" value="P:shikimate metabolic process"/>
    <property type="evidence" value="ECO:0007669"/>
    <property type="project" value="InterPro"/>
</dbReference>
<dbReference type="Pfam" id="PF01487">
    <property type="entry name" value="DHquinase_I"/>
    <property type="match status" value="1"/>
</dbReference>
<dbReference type="SUPFAM" id="SSF51569">
    <property type="entry name" value="Aldolase"/>
    <property type="match status" value="1"/>
</dbReference>
<dbReference type="SUPFAM" id="SSF53223">
    <property type="entry name" value="Aminoacid dehydrogenase-like, N-terminal domain"/>
    <property type="match status" value="1"/>
</dbReference>
<dbReference type="SUPFAM" id="SSF51735">
    <property type="entry name" value="NAD(P)-binding Rossmann-fold domains"/>
    <property type="match status" value="1"/>
</dbReference>
<dbReference type="InterPro" id="IPR006151">
    <property type="entry name" value="Shikm_DH/Glu-tRNA_Rdtase"/>
</dbReference>
<reference evidence="9" key="1">
    <citation type="submission" date="2021-02" db="EMBL/GenBank/DDBJ databases">
        <authorList>
            <person name="Dougan E. K."/>
            <person name="Rhodes N."/>
            <person name="Thang M."/>
            <person name="Chan C."/>
        </authorList>
    </citation>
    <scope>NUCLEOTIDE SEQUENCE</scope>
</reference>
<dbReference type="AlphaFoldDB" id="A0A812JU13"/>
<dbReference type="NCBIfam" id="TIGR00507">
    <property type="entry name" value="aroE"/>
    <property type="match status" value="1"/>
</dbReference>
<dbReference type="InterPro" id="IPR013785">
    <property type="entry name" value="Aldolase_TIM"/>
</dbReference>
<evidence type="ECO:0000256" key="3">
    <source>
        <dbReference type="ARBA" id="ARBA00022857"/>
    </source>
</evidence>
<evidence type="ECO:0000259" key="8">
    <source>
        <dbReference type="Pfam" id="PF18317"/>
    </source>
</evidence>
<dbReference type="HAMAP" id="MF_00222">
    <property type="entry name" value="Shikimate_DH_AroE"/>
    <property type="match status" value="1"/>
</dbReference>
<dbReference type="InterPro" id="IPR041121">
    <property type="entry name" value="SDH_C"/>
</dbReference>
<dbReference type="Proteomes" id="UP000601435">
    <property type="component" value="Unassembled WGS sequence"/>
</dbReference>
<protein>
    <recommendedName>
        <fullName evidence="1">shikimate dehydrogenase (NADP(+))</fullName>
        <ecNumber evidence="1">1.1.1.25</ecNumber>
    </recommendedName>
</protein>
<dbReference type="InterPro" id="IPR022893">
    <property type="entry name" value="Shikimate_DH_fam"/>
</dbReference>
<proteinExistence type="inferred from homology"/>
<dbReference type="GO" id="GO:0009073">
    <property type="term" value="P:aromatic amino acid family biosynthetic process"/>
    <property type="evidence" value="ECO:0007669"/>
    <property type="project" value="UniProtKB-KW"/>
</dbReference>
<dbReference type="CDD" id="cd00502">
    <property type="entry name" value="DHQase_I"/>
    <property type="match status" value="1"/>
</dbReference>
<dbReference type="HAMAP" id="MF_00214">
    <property type="entry name" value="AroD"/>
    <property type="match status" value="1"/>
</dbReference>
<dbReference type="GO" id="GO:0008652">
    <property type="term" value="P:amino acid biosynthetic process"/>
    <property type="evidence" value="ECO:0007669"/>
    <property type="project" value="UniProtKB-KW"/>
</dbReference>
<gene>
    <name evidence="9" type="primary">EMB3004</name>
    <name evidence="9" type="ORF">SNEC2469_LOCUS2549</name>
</gene>
<evidence type="ECO:0000259" key="7">
    <source>
        <dbReference type="Pfam" id="PF08501"/>
    </source>
</evidence>
<dbReference type="Gene3D" id="3.40.50.10860">
    <property type="entry name" value="Leucine Dehydrogenase, chain A, domain 1"/>
    <property type="match status" value="1"/>
</dbReference>
<dbReference type="InterPro" id="IPR001381">
    <property type="entry name" value="DHquinase_I"/>
</dbReference>
<dbReference type="UniPathway" id="UPA00053">
    <property type="reaction ID" value="UER00087"/>
</dbReference>
<comment type="caution">
    <text evidence="9">The sequence shown here is derived from an EMBL/GenBank/DDBJ whole genome shotgun (WGS) entry which is preliminary data.</text>
</comment>
<dbReference type="CDD" id="cd01065">
    <property type="entry name" value="NAD_bind_Shikimate_DH"/>
    <property type="match status" value="1"/>
</dbReference>
<keyword evidence="10" id="KW-1185">Reference proteome</keyword>
<dbReference type="PANTHER" id="PTHR21089:SF1">
    <property type="entry name" value="BIFUNCTIONAL 3-DEHYDROQUINATE DEHYDRATASE_SHIKIMATE DEHYDROGENASE, CHLOROPLASTIC"/>
    <property type="match status" value="1"/>
</dbReference>
<dbReference type="Pfam" id="PF18317">
    <property type="entry name" value="SDH_C"/>
    <property type="match status" value="1"/>
</dbReference>
<feature type="domain" description="Quinate/shikimate 5-dehydrogenase/glutamyl-tRNA reductase" evidence="6">
    <location>
        <begin position="376"/>
        <end position="446"/>
    </location>
</feature>
<dbReference type="EMBL" id="CAJNJA010006875">
    <property type="protein sequence ID" value="CAE7216864.1"/>
    <property type="molecule type" value="Genomic_DNA"/>
</dbReference>
<dbReference type="Gene3D" id="3.20.20.70">
    <property type="entry name" value="Aldolase class I"/>
    <property type="match status" value="1"/>
</dbReference>
<keyword evidence="5" id="KW-0057">Aromatic amino acid biosynthesis</keyword>
<dbReference type="GO" id="GO:0050661">
    <property type="term" value="F:NADP binding"/>
    <property type="evidence" value="ECO:0007669"/>
    <property type="project" value="InterPro"/>
</dbReference>
<organism evidence="9 10">
    <name type="scientific">Symbiodinium necroappetens</name>
    <dbReference type="NCBI Taxonomy" id="1628268"/>
    <lineage>
        <taxon>Eukaryota</taxon>
        <taxon>Sar</taxon>
        <taxon>Alveolata</taxon>
        <taxon>Dinophyceae</taxon>
        <taxon>Suessiales</taxon>
        <taxon>Symbiodiniaceae</taxon>
        <taxon>Symbiodinium</taxon>
    </lineage>
</organism>
<dbReference type="Gene3D" id="3.40.50.720">
    <property type="entry name" value="NAD(P)-binding Rossmann-like Domain"/>
    <property type="match status" value="1"/>
</dbReference>
<evidence type="ECO:0000313" key="10">
    <source>
        <dbReference type="Proteomes" id="UP000601435"/>
    </source>
</evidence>
<dbReference type="InterPro" id="IPR013708">
    <property type="entry name" value="Shikimate_DH-bd_N"/>
</dbReference>
<sequence>MPTRDATTLLCVPIMADDPLVAKRDALLAAELGADLVEYRVDNLFHGEGDEEGQRAVLELVEDSPLPCIVTCRPTFEGGDYDGDDSARISLYEALGTSDHPPKYIDVELATYQRSANLRQKVRLAVDHDAQHRDVSTSLILSAHDFEKRPDGLLKILLDMREDGAHKVTKLAYRARSVRDILELFEILRERDRPTIALGMGEAGLASRVLAPKFGAFLTFASLRDESATAPGQPTIRDLLDLYRFRSINAETQVYGVVGHPVAHSKSPLIHNAGFGATGTNAVYLPLPVPPEWEHFKATVLALLHDEHLDLRGLSVTIPHKAHALKLAREQGWGIDPISARAGAANTITKHDDGTISVSNTDGAAALACLRDALTRDIAGAHVAILGAGGVARGIAAALLDTGARIHIYNRTKDNADALASDLRDHLTNGTNLDAAPLEALPDTAHDAYINATSIGMTGGPAPEDAPLQESHMQRLAEQTVIMDTVYTPIDTPFLRQARQNGLQTIDGERMFLRQAAAQFEQWTCQTAPIDAFKAAMRATAP</sequence>
<feature type="domain" description="SDH C-terminal" evidence="8">
    <location>
        <begin position="508"/>
        <end position="538"/>
    </location>
</feature>
<dbReference type="InterPro" id="IPR011342">
    <property type="entry name" value="Shikimate_DH"/>
</dbReference>
<name>A0A812JU13_9DINO</name>
<dbReference type="PANTHER" id="PTHR21089">
    <property type="entry name" value="SHIKIMATE DEHYDROGENASE"/>
    <property type="match status" value="1"/>
</dbReference>
<feature type="domain" description="Shikimate dehydrogenase substrate binding N-terminal" evidence="7">
    <location>
        <begin position="257"/>
        <end position="348"/>
    </location>
</feature>
<keyword evidence="4" id="KW-0560">Oxidoreductase</keyword>
<dbReference type="InterPro" id="IPR046346">
    <property type="entry name" value="Aminoacid_DH-like_N_sf"/>
</dbReference>
<keyword evidence="2" id="KW-0028">Amino-acid biosynthesis</keyword>
<evidence type="ECO:0000256" key="4">
    <source>
        <dbReference type="ARBA" id="ARBA00023002"/>
    </source>
</evidence>
<dbReference type="GO" id="GO:0003855">
    <property type="term" value="F:3-dehydroquinate dehydratase activity"/>
    <property type="evidence" value="ECO:0007669"/>
    <property type="project" value="InterPro"/>
</dbReference>
<evidence type="ECO:0000313" key="9">
    <source>
        <dbReference type="EMBL" id="CAE7216864.1"/>
    </source>
</evidence>
<dbReference type="Pfam" id="PF01488">
    <property type="entry name" value="Shikimate_DH"/>
    <property type="match status" value="1"/>
</dbReference>
<dbReference type="OrthoDB" id="204377at2759"/>
<dbReference type="GO" id="GO:0009423">
    <property type="term" value="P:chorismate biosynthetic process"/>
    <property type="evidence" value="ECO:0007669"/>
    <property type="project" value="UniProtKB-UniPathway"/>
</dbReference>
<dbReference type="InterPro" id="IPR036291">
    <property type="entry name" value="NAD(P)-bd_dom_sf"/>
</dbReference>
<keyword evidence="3" id="KW-0521">NADP</keyword>
<dbReference type="Pfam" id="PF08501">
    <property type="entry name" value="Shikimate_dh_N"/>
    <property type="match status" value="1"/>
</dbReference>
<evidence type="ECO:0000256" key="2">
    <source>
        <dbReference type="ARBA" id="ARBA00022605"/>
    </source>
</evidence>
<dbReference type="GO" id="GO:0004764">
    <property type="term" value="F:shikimate 3-dehydrogenase (NADP+) activity"/>
    <property type="evidence" value="ECO:0007669"/>
    <property type="project" value="UniProtKB-EC"/>
</dbReference>